<evidence type="ECO:0000259" key="3">
    <source>
        <dbReference type="Pfam" id="PF00338"/>
    </source>
</evidence>
<feature type="domain" description="Small ribosomal subunit protein uS10" evidence="3">
    <location>
        <begin position="30"/>
        <end position="123"/>
    </location>
</feature>
<proteinExistence type="predicted"/>
<evidence type="ECO:0000313" key="5">
    <source>
        <dbReference type="Proteomes" id="UP001299876"/>
    </source>
</evidence>
<dbReference type="Gene3D" id="3.30.70.600">
    <property type="entry name" value="Ribosomal protein S10 domain"/>
    <property type="match status" value="1"/>
</dbReference>
<reference evidence="4 5" key="1">
    <citation type="submission" date="2022-02" db="EMBL/GenBank/DDBJ databases">
        <title>Comparative genomics of the first Antarctic Pseudomonas spp. capable of biotransforming 2,4,6-Trinitrotoluene.</title>
        <authorList>
            <person name="Cabrera M.A."/>
            <person name="Marquez S.L."/>
            <person name="Perez-Donoso J.M."/>
        </authorList>
    </citation>
    <scope>NUCLEOTIDE SEQUENCE [LARGE SCALE GENOMIC DNA]</scope>
    <source>
        <strain evidence="4 5">TNT19</strain>
    </source>
</reference>
<keyword evidence="2" id="KW-0687">Ribonucleoprotein</keyword>
<dbReference type="EMBL" id="JAKNRW010000001">
    <property type="protein sequence ID" value="MCK1788718.1"/>
    <property type="molecule type" value="Genomic_DNA"/>
</dbReference>
<sequence>MYSEAKSAKAWDLADPKTMRSNFSSESFYIVIDGLEYLVVQQTAATIKKVLSRWEGVKVRGPLALPTVRRHVILREAQTNGRRGLYCANAKRVRNVLLVVSPTAESVMSLIALPLPATVNVKMESYMSQYDLKEAN</sequence>
<protein>
    <submittedName>
        <fullName evidence="4">US10/mL48 family ribosomal protein</fullName>
    </submittedName>
</protein>
<dbReference type="RefSeq" id="WP_247285734.1">
    <property type="nucleotide sequence ID" value="NZ_JAKNRW010000001.1"/>
</dbReference>
<evidence type="ECO:0000256" key="2">
    <source>
        <dbReference type="ARBA" id="ARBA00023274"/>
    </source>
</evidence>
<dbReference type="InterPro" id="IPR027486">
    <property type="entry name" value="Ribosomal_uS10_dom"/>
</dbReference>
<dbReference type="SUPFAM" id="SSF54999">
    <property type="entry name" value="Ribosomal protein S10"/>
    <property type="match status" value="1"/>
</dbReference>
<dbReference type="Proteomes" id="UP001299876">
    <property type="component" value="Unassembled WGS sequence"/>
</dbReference>
<name>A0ABT0ESK8_9PSED</name>
<organism evidence="4 5">
    <name type="scientific">Pseudomonas violetae</name>
    <dbReference type="NCBI Taxonomy" id="2915813"/>
    <lineage>
        <taxon>Bacteria</taxon>
        <taxon>Pseudomonadati</taxon>
        <taxon>Pseudomonadota</taxon>
        <taxon>Gammaproteobacteria</taxon>
        <taxon>Pseudomonadales</taxon>
        <taxon>Pseudomonadaceae</taxon>
        <taxon>Pseudomonas</taxon>
    </lineage>
</organism>
<dbReference type="InterPro" id="IPR036838">
    <property type="entry name" value="Ribosomal_uS10_dom_sf"/>
</dbReference>
<dbReference type="Pfam" id="PF00338">
    <property type="entry name" value="Ribosomal_S10"/>
    <property type="match status" value="1"/>
</dbReference>
<accession>A0ABT0ESK8</accession>
<evidence type="ECO:0000313" key="4">
    <source>
        <dbReference type="EMBL" id="MCK1788718.1"/>
    </source>
</evidence>
<gene>
    <name evidence="4" type="ORF">L9059_00625</name>
</gene>
<dbReference type="GO" id="GO:0005840">
    <property type="term" value="C:ribosome"/>
    <property type="evidence" value="ECO:0007669"/>
    <property type="project" value="UniProtKB-KW"/>
</dbReference>
<keyword evidence="5" id="KW-1185">Reference proteome</keyword>
<evidence type="ECO:0000256" key="1">
    <source>
        <dbReference type="ARBA" id="ARBA00022980"/>
    </source>
</evidence>
<comment type="caution">
    <text evidence="4">The sequence shown here is derived from an EMBL/GenBank/DDBJ whole genome shotgun (WGS) entry which is preliminary data.</text>
</comment>
<keyword evidence="1 4" id="KW-0689">Ribosomal protein</keyword>